<dbReference type="GeneID" id="118417895"/>
<dbReference type="Gene3D" id="1.10.150.130">
    <property type="match status" value="1"/>
</dbReference>
<dbReference type="RefSeq" id="XP_035679580.1">
    <property type="nucleotide sequence ID" value="XM_035823687.1"/>
</dbReference>
<keyword evidence="4" id="KW-1185">Reference proteome</keyword>
<dbReference type="GO" id="GO:0003677">
    <property type="term" value="F:DNA binding"/>
    <property type="evidence" value="ECO:0007669"/>
    <property type="project" value="UniProtKB-KW"/>
</dbReference>
<dbReference type="SUPFAM" id="SSF47823">
    <property type="entry name" value="lambda integrase-like, N-terminal domain"/>
    <property type="match status" value="1"/>
</dbReference>
<dbReference type="OMA" id="AWHIVQG"/>
<reference evidence="4" key="1">
    <citation type="journal article" date="2020" name="Nat. Ecol. Evol.">
        <title>Deeply conserved synteny resolves early events in vertebrate evolution.</title>
        <authorList>
            <person name="Simakov O."/>
            <person name="Marletaz F."/>
            <person name="Yue J.X."/>
            <person name="O'Connell B."/>
            <person name="Jenkins J."/>
            <person name="Brandt A."/>
            <person name="Calef R."/>
            <person name="Tung C.H."/>
            <person name="Huang T.K."/>
            <person name="Schmutz J."/>
            <person name="Satoh N."/>
            <person name="Yu J.K."/>
            <person name="Putnam N.H."/>
            <person name="Green R.E."/>
            <person name="Rokhsar D.S."/>
        </authorList>
    </citation>
    <scope>NUCLEOTIDE SEQUENCE [LARGE SCALE GENOMIC DNA]</scope>
    <source>
        <strain evidence="4">S238N-H82</strain>
    </source>
</reference>
<protein>
    <submittedName>
        <fullName evidence="5">Uncharacterized protein LOC118417895</fullName>
    </submittedName>
</protein>
<reference evidence="5" key="2">
    <citation type="submission" date="2025-08" db="UniProtKB">
        <authorList>
            <consortium name="RefSeq"/>
        </authorList>
    </citation>
    <scope>IDENTIFICATION</scope>
    <source>
        <strain evidence="5">S238N-H82</strain>
        <tissue evidence="5">Testes</tissue>
    </source>
</reference>
<evidence type="ECO:0000313" key="5">
    <source>
        <dbReference type="RefSeq" id="XP_035679580.1"/>
    </source>
</evidence>
<dbReference type="GO" id="GO:0015074">
    <property type="term" value="P:DNA integration"/>
    <property type="evidence" value="ECO:0007669"/>
    <property type="project" value="InterPro"/>
</dbReference>
<dbReference type="OrthoDB" id="10060908at2759"/>
<sequence length="336" mass="38422">NSVYFASTGILDSEASLDADIRFYRSRTYAESTKATYKSQRRAYLRFCLYHQYVPVPATTKTLCRYAVFLARTLKYSSIVNYLNIVRVLHQEAGFGNPLYNNWLLQTTLRGIRRIHGDCVTQKLPITPDILRAIYTRLDLTQPKHVVFWATCLVGFFSFFRKSNLLPKTANSFDPVKQLCRKDFRFFAWGAVITVRWSKTIQFRERTLQIPIPRVNGSPLCPVAALEKAFSLTHAADPDGPAFVLPQETGPRIVPMTHQTFVTLLRHFLELCGYNKTQYSGHSLRRGGATWASDCGIPATLIQLQGDWKSNAYQRYTTVTRKGRLWTVRTMANALT</sequence>
<name>A0A9J7MUN8_BRAFL</name>
<dbReference type="InterPro" id="IPR010998">
    <property type="entry name" value="Integrase_recombinase_N"/>
</dbReference>
<proteinExistence type="predicted"/>
<gene>
    <name evidence="5" type="primary">LOC118417895</name>
</gene>
<dbReference type="Proteomes" id="UP000001554">
    <property type="component" value="Chromosome 1"/>
</dbReference>
<keyword evidence="1" id="KW-0238">DNA-binding</keyword>
<dbReference type="AlphaFoldDB" id="A0A9J7MUN8"/>
<dbReference type="InterPro" id="IPR011010">
    <property type="entry name" value="DNA_brk_join_enz"/>
</dbReference>
<dbReference type="PANTHER" id="PTHR34605">
    <property type="entry name" value="PHAGE_INTEGRASE DOMAIN-CONTAINING PROTEIN"/>
    <property type="match status" value="1"/>
</dbReference>
<keyword evidence="2" id="KW-0233">DNA recombination</keyword>
<dbReference type="KEGG" id="bfo:118417895"/>
<dbReference type="GO" id="GO:0006310">
    <property type="term" value="P:DNA recombination"/>
    <property type="evidence" value="ECO:0007669"/>
    <property type="project" value="UniProtKB-KW"/>
</dbReference>
<evidence type="ECO:0000256" key="2">
    <source>
        <dbReference type="ARBA" id="ARBA00023172"/>
    </source>
</evidence>
<dbReference type="InterPro" id="IPR013762">
    <property type="entry name" value="Integrase-like_cat_sf"/>
</dbReference>
<evidence type="ECO:0000256" key="1">
    <source>
        <dbReference type="ARBA" id="ARBA00023125"/>
    </source>
</evidence>
<evidence type="ECO:0000259" key="3">
    <source>
        <dbReference type="PROSITE" id="PS51898"/>
    </source>
</evidence>
<dbReference type="PROSITE" id="PS51898">
    <property type="entry name" value="TYR_RECOMBINASE"/>
    <property type="match status" value="1"/>
</dbReference>
<dbReference type="InterPro" id="IPR002104">
    <property type="entry name" value="Integrase_catalytic"/>
</dbReference>
<accession>A0A9J7MUN8</accession>
<feature type="domain" description="Tyr recombinase" evidence="3">
    <location>
        <begin position="121"/>
        <end position="330"/>
    </location>
</feature>
<dbReference type="Gene3D" id="1.10.443.10">
    <property type="entry name" value="Intergrase catalytic core"/>
    <property type="match status" value="1"/>
</dbReference>
<dbReference type="SUPFAM" id="SSF56349">
    <property type="entry name" value="DNA breaking-rejoining enzymes"/>
    <property type="match status" value="1"/>
</dbReference>
<feature type="non-terminal residue" evidence="5">
    <location>
        <position position="1"/>
    </location>
</feature>
<organism evidence="4 5">
    <name type="scientific">Branchiostoma floridae</name>
    <name type="common">Florida lancelet</name>
    <name type="synonym">Amphioxus</name>
    <dbReference type="NCBI Taxonomy" id="7739"/>
    <lineage>
        <taxon>Eukaryota</taxon>
        <taxon>Metazoa</taxon>
        <taxon>Chordata</taxon>
        <taxon>Cephalochordata</taxon>
        <taxon>Leptocardii</taxon>
        <taxon>Amphioxiformes</taxon>
        <taxon>Branchiostomatidae</taxon>
        <taxon>Branchiostoma</taxon>
    </lineage>
</organism>
<evidence type="ECO:0000313" key="4">
    <source>
        <dbReference type="Proteomes" id="UP000001554"/>
    </source>
</evidence>
<dbReference type="PANTHER" id="PTHR34605:SF5">
    <property type="entry name" value="INTEGRASE_RECOMBINASE XERD HOMOLOG"/>
    <property type="match status" value="1"/>
</dbReference>
<dbReference type="InterPro" id="IPR052925">
    <property type="entry name" value="Phage_Integrase-like_Recomb"/>
</dbReference>